<protein>
    <recommendedName>
        <fullName evidence="3">DUF354 domain-containing protein</fullName>
    </recommendedName>
</protein>
<dbReference type="EMBL" id="FTNR01000008">
    <property type="protein sequence ID" value="SIS03025.1"/>
    <property type="molecule type" value="Genomic_DNA"/>
</dbReference>
<dbReference type="InterPro" id="IPR007152">
    <property type="entry name" value="DUF354"/>
</dbReference>
<gene>
    <name evidence="1" type="ORF">SAMN05421752_10819</name>
</gene>
<dbReference type="Pfam" id="PF04007">
    <property type="entry name" value="DUF354"/>
    <property type="match status" value="1"/>
</dbReference>
<evidence type="ECO:0000313" key="1">
    <source>
        <dbReference type="EMBL" id="SIS03025.1"/>
    </source>
</evidence>
<dbReference type="Proteomes" id="UP000185936">
    <property type="component" value="Unassembled WGS sequence"/>
</dbReference>
<dbReference type="RefSeq" id="WP_076609424.1">
    <property type="nucleotide sequence ID" value="NZ_FTNR01000008.1"/>
</dbReference>
<dbReference type="AlphaFoldDB" id="A0A1N7FS03"/>
<proteinExistence type="predicted"/>
<dbReference type="PIRSF" id="PIRSF005357">
    <property type="entry name" value="UCP005357"/>
    <property type="match status" value="1"/>
</dbReference>
<dbReference type="STRING" id="308853.SAMN05421752_10819"/>
<dbReference type="PANTHER" id="PTHR39662">
    <property type="entry name" value="DUF354 DOMAIN-CONTAINING PROTEIN-RELATED"/>
    <property type="match status" value="1"/>
</dbReference>
<dbReference type="OrthoDB" id="185087at2157"/>
<evidence type="ECO:0000313" key="2">
    <source>
        <dbReference type="Proteomes" id="UP000185936"/>
    </source>
</evidence>
<sequence length="346" mass="37927">MSDAPRIIVTVQHPAHVHFFRNAITDLEALGYDVCVFAREKDIACTLLDTYGIEYETLAGTASSPIGLAKTQAIYEYRILSRVRALKPDVLLAIGEPAVAHASSLVGGQSIIFTDTEHAAVSNGITFPFADLLCTPDAFWDDLGERHRVYSGFHELAYLHPDRFTPDPMILEDLGESDNEQLVVLRLVSWNAAHDFGRSGIDGIETLINELERGGATVLVTAEGQLPPSFADREVDVPPHRMHDLLAAADLFLGESATMAIESGLLGTPALYVSDLQAGVLGELETKYRLLRWLSRRAGPTEIADHACGLLSVDDSTWSERRRTVLEETIDTTQFIVDTVEEVARG</sequence>
<accession>A0A1N7FS03</accession>
<keyword evidence="2" id="KW-1185">Reference proteome</keyword>
<dbReference type="SUPFAM" id="SSF53756">
    <property type="entry name" value="UDP-Glycosyltransferase/glycogen phosphorylase"/>
    <property type="match status" value="1"/>
</dbReference>
<organism evidence="1 2">
    <name type="scientific">Natronorubrum thiooxidans</name>
    <dbReference type="NCBI Taxonomy" id="308853"/>
    <lineage>
        <taxon>Archaea</taxon>
        <taxon>Methanobacteriati</taxon>
        <taxon>Methanobacteriota</taxon>
        <taxon>Stenosarchaea group</taxon>
        <taxon>Halobacteria</taxon>
        <taxon>Halobacteriales</taxon>
        <taxon>Natrialbaceae</taxon>
        <taxon>Natronorubrum</taxon>
    </lineage>
</organism>
<evidence type="ECO:0008006" key="3">
    <source>
        <dbReference type="Google" id="ProtNLM"/>
    </source>
</evidence>
<name>A0A1N7FS03_9EURY</name>
<dbReference type="PANTHER" id="PTHR39662:SF1">
    <property type="entry name" value="DUF354 DOMAIN-CONTAINING PROTEIN"/>
    <property type="match status" value="1"/>
</dbReference>
<reference evidence="2" key="1">
    <citation type="submission" date="2017-01" db="EMBL/GenBank/DDBJ databases">
        <authorList>
            <person name="Varghese N."/>
            <person name="Submissions S."/>
        </authorList>
    </citation>
    <scope>NUCLEOTIDE SEQUENCE [LARGE SCALE GENOMIC DNA]</scope>
    <source>
        <strain evidence="2">type strain: HArc-</strain>
    </source>
</reference>